<evidence type="ECO:0000313" key="2">
    <source>
        <dbReference type="EMBL" id="CAH2319345.1"/>
    </source>
</evidence>
<feature type="region of interest" description="Disordered" evidence="1">
    <location>
        <begin position="67"/>
        <end position="100"/>
    </location>
</feature>
<keyword evidence="3" id="KW-1185">Reference proteome</keyword>
<sequence length="100" mass="11555">HRSKPSPHDDFPTVRMMADLSAATLRRRREYQNVTTELRSRGIRYRWGFPTKIIVTRNGDTTIITSPEEGMKKLENWGPKNPGPGTTRRPPKQGRKPQED</sequence>
<organism evidence="2 3">
    <name type="scientific">Pelobates cultripes</name>
    <name type="common">Western spadefoot toad</name>
    <dbReference type="NCBI Taxonomy" id="61616"/>
    <lineage>
        <taxon>Eukaryota</taxon>
        <taxon>Metazoa</taxon>
        <taxon>Chordata</taxon>
        <taxon>Craniata</taxon>
        <taxon>Vertebrata</taxon>
        <taxon>Euteleostomi</taxon>
        <taxon>Amphibia</taxon>
        <taxon>Batrachia</taxon>
        <taxon>Anura</taxon>
        <taxon>Pelobatoidea</taxon>
        <taxon>Pelobatidae</taxon>
        <taxon>Pelobates</taxon>
    </lineage>
</organism>
<evidence type="ECO:0000256" key="1">
    <source>
        <dbReference type="SAM" id="MobiDB-lite"/>
    </source>
</evidence>
<name>A0AAD1TA02_PELCU</name>
<dbReference type="EMBL" id="OW240921">
    <property type="protein sequence ID" value="CAH2319345.1"/>
    <property type="molecule type" value="Genomic_DNA"/>
</dbReference>
<dbReference type="AlphaFoldDB" id="A0AAD1TA02"/>
<dbReference type="Gene3D" id="3.30.250.20">
    <property type="entry name" value="L1 transposable element, C-terminal domain"/>
    <property type="match status" value="1"/>
</dbReference>
<feature type="non-terminal residue" evidence="2">
    <location>
        <position position="1"/>
    </location>
</feature>
<reference evidence="2" key="1">
    <citation type="submission" date="2022-03" db="EMBL/GenBank/DDBJ databases">
        <authorList>
            <person name="Alioto T."/>
            <person name="Alioto T."/>
            <person name="Gomez Garrido J."/>
        </authorList>
    </citation>
    <scope>NUCLEOTIDE SEQUENCE</scope>
</reference>
<proteinExistence type="predicted"/>
<evidence type="ECO:0000313" key="3">
    <source>
        <dbReference type="Proteomes" id="UP001295444"/>
    </source>
</evidence>
<accession>A0AAD1TA02</accession>
<gene>
    <name evidence="2" type="ORF">PECUL_23A053628</name>
</gene>
<dbReference type="InterPro" id="IPR042566">
    <property type="entry name" value="L1_C"/>
</dbReference>
<dbReference type="Proteomes" id="UP001295444">
    <property type="component" value="Chromosome 10"/>
</dbReference>
<feature type="compositionally biased region" description="Basic residues" evidence="1">
    <location>
        <begin position="89"/>
        <end position="100"/>
    </location>
</feature>
<protein>
    <submittedName>
        <fullName evidence="2">Uncharacterized protein</fullName>
    </submittedName>
</protein>